<feature type="domain" description="KIB1-4 beta-propeller" evidence="1">
    <location>
        <begin position="601"/>
        <end position="742"/>
    </location>
</feature>
<dbReference type="Pfam" id="PF04827">
    <property type="entry name" value="Plant_tran"/>
    <property type="match status" value="1"/>
</dbReference>
<dbReference type="PANTHER" id="PTHR47150:SF5">
    <property type="entry name" value="OS07G0546750 PROTEIN"/>
    <property type="match status" value="1"/>
</dbReference>
<dbReference type="Pfam" id="PF03478">
    <property type="entry name" value="Beta-prop_KIB1-4"/>
    <property type="match status" value="2"/>
</dbReference>
<evidence type="ECO:0000259" key="1">
    <source>
        <dbReference type="Pfam" id="PF03478"/>
    </source>
</evidence>
<dbReference type="Gramene" id="Bo01118s040.1">
    <property type="protein sequence ID" value="Bo01118s040.1"/>
    <property type="gene ID" value="Bo01118s040"/>
</dbReference>
<dbReference type="EnsemblPlants" id="Bo01118s040.1">
    <property type="protein sequence ID" value="Bo01118s040.1"/>
    <property type="gene ID" value="Bo01118s040"/>
</dbReference>
<dbReference type="STRING" id="109376.A0A0D2ZTQ2"/>
<organism evidence="2 3">
    <name type="scientific">Brassica oleracea var. oleracea</name>
    <dbReference type="NCBI Taxonomy" id="109376"/>
    <lineage>
        <taxon>Eukaryota</taxon>
        <taxon>Viridiplantae</taxon>
        <taxon>Streptophyta</taxon>
        <taxon>Embryophyta</taxon>
        <taxon>Tracheophyta</taxon>
        <taxon>Spermatophyta</taxon>
        <taxon>Magnoliopsida</taxon>
        <taxon>eudicotyledons</taxon>
        <taxon>Gunneridae</taxon>
        <taxon>Pentapetalae</taxon>
        <taxon>rosids</taxon>
        <taxon>malvids</taxon>
        <taxon>Brassicales</taxon>
        <taxon>Brassicaceae</taxon>
        <taxon>Brassiceae</taxon>
        <taxon>Brassica</taxon>
    </lineage>
</organism>
<dbReference type="Proteomes" id="UP000032141">
    <property type="component" value="Unassembled WGS sequence"/>
</dbReference>
<dbReference type="HOGENOM" id="CLU_351031_0_0_1"/>
<evidence type="ECO:0000313" key="3">
    <source>
        <dbReference type="Proteomes" id="UP000032141"/>
    </source>
</evidence>
<feature type="domain" description="KIB1-4 beta-propeller" evidence="1">
    <location>
        <begin position="243"/>
        <end position="500"/>
    </location>
</feature>
<protein>
    <recommendedName>
        <fullName evidence="1">KIB1-4 beta-propeller domain-containing protein</fullName>
    </recommendedName>
</protein>
<proteinExistence type="predicted"/>
<keyword evidence="3" id="KW-1185">Reference proteome</keyword>
<accession>A0A0D2ZTQ2</accession>
<dbReference type="PANTHER" id="PTHR47150">
    <property type="entry name" value="OS12G0169200 PROTEIN"/>
    <property type="match status" value="1"/>
</dbReference>
<dbReference type="AlphaFoldDB" id="A0A0D2ZTQ2"/>
<dbReference type="InterPro" id="IPR006912">
    <property type="entry name" value="Harbinger_derived_prot"/>
</dbReference>
<name>A0A0D2ZTQ2_BRAOL</name>
<evidence type="ECO:0000313" key="2">
    <source>
        <dbReference type="EnsemblPlants" id="Bo01118s040.1"/>
    </source>
</evidence>
<dbReference type="InterPro" id="IPR005174">
    <property type="entry name" value="KIB1-4_b-propeller"/>
</dbReference>
<reference evidence="2" key="2">
    <citation type="submission" date="2015-06" db="UniProtKB">
        <authorList>
            <consortium name="EnsemblPlants"/>
        </authorList>
    </citation>
    <scope>IDENTIFICATION</scope>
</reference>
<reference evidence="2" key="1">
    <citation type="journal article" date="2014" name="Genome Biol.">
        <title>Transcriptome and methylome profiling reveals relics of genome dominance in the mesopolyploid Brassica oleracea.</title>
        <authorList>
            <person name="Parkin I.A."/>
            <person name="Koh C."/>
            <person name="Tang H."/>
            <person name="Robinson S.J."/>
            <person name="Kagale S."/>
            <person name="Clarke W.E."/>
            <person name="Town C.D."/>
            <person name="Nixon J."/>
            <person name="Krishnakumar V."/>
            <person name="Bidwell S.L."/>
            <person name="Denoeud F."/>
            <person name="Belcram H."/>
            <person name="Links M.G."/>
            <person name="Just J."/>
            <person name="Clarke C."/>
            <person name="Bender T."/>
            <person name="Huebert T."/>
            <person name="Mason A.S."/>
            <person name="Pires J.C."/>
            <person name="Barker G."/>
            <person name="Moore J."/>
            <person name="Walley P.G."/>
            <person name="Manoli S."/>
            <person name="Batley J."/>
            <person name="Edwards D."/>
            <person name="Nelson M.N."/>
            <person name="Wang X."/>
            <person name="Paterson A.H."/>
            <person name="King G."/>
            <person name="Bancroft I."/>
            <person name="Chalhoub B."/>
            <person name="Sharpe A.G."/>
        </authorList>
    </citation>
    <scope>NUCLEOTIDE SEQUENCE [LARGE SCALE GENOMIC DNA]</scope>
    <source>
        <strain evidence="2">cv. TO1000</strain>
    </source>
</reference>
<sequence length="802" mass="90936">MEEMRARDTHTLQLAEKVDYLAGMSDYRTELNKIKDLQYETEQKMVRVEKLVSELEIRQLVYGGGADTVDEYVRLGETTARKCLYQFTAGIIHLFGDEYLRRPTPENLQRLLHIGEQRGFPGMVGSIDCMHWEWKNCPTAWKEMYSRGTGKPTIVLEAVASSDLWIWHAFFGAPGTMNDLNILDRSPVFDEIINGNAPQVNFYVNGSEYHLGYYLADGIYPKWGTFIQSIRLPQDIGTIKIPPLKVPMELLKEVGIIGASHGWVATLKNGIVCQDDLDLHAPDNNPKRIPLPPLETLPHNQTQIVTNIAMSSSSPEDEDCIVAVKFLGPQLSLCRPAQRDCTWSNIRISDPSFFSSHVMYSKRDEMFSMPSSRGHYTRSWDLVRHMKEPKLQMLMQPPEDQIPRMTKRAWQRLESCCTKQHYLVESSHTDETFMLKWYTQSRPTLNVWDHFLLLKIDKEGNALYTKDIGDLCILLSRSEPICIPAKLNRRAKNCIYMLTEHEFAIVGKSDLVAKGLYINTVLTRKISRNKKGEAAMSHLVRRLKLSKLSLRVSHLTVSQCFSNFIFKVESCGSTLRDGDVGYLAIHSYIDNLIDCTPKKVPTELAKEMGTIGASHGWVATLKNGVVCLQDDLDLHASYTDPKRISLPPLVTLPNCQTRVVTNVAMSSSSPEDEDCIVAVKFLGPQLSLCRPSQRDCTWSNIRITDPSFFSSHVMYSKRDDMFSMMASGGNYTGSWDLGRHMTEPKLTMLSYPKQRVVKDRYIESMVILIKPYKSGSLLLKSDSLLLKSGSLLLLHVNTSPQA</sequence>